<dbReference type="GO" id="GO:0016036">
    <property type="term" value="P:cellular response to phosphate starvation"/>
    <property type="evidence" value="ECO:0007669"/>
    <property type="project" value="TreeGrafter"/>
</dbReference>
<evidence type="ECO:0000256" key="7">
    <source>
        <dbReference type="ARBA" id="ARBA00023012"/>
    </source>
</evidence>
<evidence type="ECO:0000256" key="9">
    <source>
        <dbReference type="SAM" id="MobiDB-lite"/>
    </source>
</evidence>
<evidence type="ECO:0000259" key="11">
    <source>
        <dbReference type="PROSITE" id="PS50109"/>
    </source>
</evidence>
<evidence type="ECO:0000256" key="2">
    <source>
        <dbReference type="ARBA" id="ARBA00004236"/>
    </source>
</evidence>
<evidence type="ECO:0000256" key="4">
    <source>
        <dbReference type="ARBA" id="ARBA00022553"/>
    </source>
</evidence>
<comment type="caution">
    <text evidence="12">The sequence shown here is derived from an EMBL/GenBank/DDBJ whole genome shotgun (WGS) entry which is preliminary data.</text>
</comment>
<keyword evidence="10" id="KW-0812">Transmembrane</keyword>
<dbReference type="PANTHER" id="PTHR45453">
    <property type="entry name" value="PHOSPHATE REGULON SENSOR PROTEIN PHOR"/>
    <property type="match status" value="1"/>
</dbReference>
<evidence type="ECO:0000256" key="8">
    <source>
        <dbReference type="ARBA" id="ARBA00039401"/>
    </source>
</evidence>
<dbReference type="InterPro" id="IPR004358">
    <property type="entry name" value="Sig_transdc_His_kin-like_C"/>
</dbReference>
<dbReference type="InterPro" id="IPR050351">
    <property type="entry name" value="BphY/WalK/GraS-like"/>
</dbReference>
<keyword evidence="7" id="KW-0902">Two-component regulatory system</keyword>
<dbReference type="PANTHER" id="PTHR45453:SF1">
    <property type="entry name" value="PHOSPHATE REGULON SENSOR PROTEIN PHOR"/>
    <property type="match status" value="1"/>
</dbReference>
<dbReference type="InterPro" id="IPR003661">
    <property type="entry name" value="HisK_dim/P_dom"/>
</dbReference>
<sequence length="396" mass="42078">MDSTQLALLALAAGIILGVGVTLIVVLAFRARERALREQSLALPPALTAALDAIDDATAVIDSSGAVVSVSASATWLGLTPGQGLEQPELRELVKAARGLGSSTESQTLRIRRGRISDDTRLVVARATTIADRLTLLIVRDISEQERLQQMRQDFIANTSHELKTPVGAIGLLAEAMESASDDPEQVRRFAARMSAEAQRLGQLTGRIMNLSKLQAADELTEVGDVAIDEVVAAALEQYQVQAESADVALVRGGDRGLFVRGSATILVEALGNLVANAIAYSPRGSRVGIGVRGTAEAVEIAVTDQGIGIAEADQQRVFERFYRADQARSRRTGGTGLGLSIVKHAVNRHGGEVRLWSQPDRGSTFTIRLPRTEAPLVGAESAKRKRKGARAVDAA</sequence>
<dbReference type="GO" id="GO:0000155">
    <property type="term" value="F:phosphorelay sensor kinase activity"/>
    <property type="evidence" value="ECO:0007669"/>
    <property type="project" value="InterPro"/>
</dbReference>
<evidence type="ECO:0000256" key="3">
    <source>
        <dbReference type="ARBA" id="ARBA00012438"/>
    </source>
</evidence>
<dbReference type="SMART" id="SM00388">
    <property type="entry name" value="HisKA"/>
    <property type="match status" value="1"/>
</dbReference>
<dbReference type="AlphaFoldDB" id="A0A9W6H3F9"/>
<name>A0A9W6H3F9_9MICO</name>
<dbReference type="GO" id="GO:0004721">
    <property type="term" value="F:phosphoprotein phosphatase activity"/>
    <property type="evidence" value="ECO:0007669"/>
    <property type="project" value="TreeGrafter"/>
</dbReference>
<keyword evidence="4" id="KW-0597">Phosphoprotein</keyword>
<protein>
    <recommendedName>
        <fullName evidence="8">Sensor-like histidine kinase SenX3</fullName>
        <ecNumber evidence="3">2.7.13.3</ecNumber>
    </recommendedName>
</protein>
<reference evidence="12" key="2">
    <citation type="submission" date="2023-01" db="EMBL/GenBank/DDBJ databases">
        <authorList>
            <person name="Sun Q."/>
            <person name="Evtushenko L."/>
        </authorList>
    </citation>
    <scope>NUCLEOTIDE SEQUENCE</scope>
    <source>
        <strain evidence="12">VKM Ac-1020</strain>
    </source>
</reference>
<dbReference type="PRINTS" id="PR00344">
    <property type="entry name" value="BCTRLSENSOR"/>
</dbReference>
<dbReference type="EMBL" id="BSEJ01000009">
    <property type="protein sequence ID" value="GLJ61877.1"/>
    <property type="molecule type" value="Genomic_DNA"/>
</dbReference>
<dbReference type="SUPFAM" id="SSF47384">
    <property type="entry name" value="Homodimeric domain of signal transducing histidine kinase"/>
    <property type="match status" value="1"/>
</dbReference>
<keyword evidence="10" id="KW-0472">Membrane</keyword>
<evidence type="ECO:0000256" key="5">
    <source>
        <dbReference type="ARBA" id="ARBA00022679"/>
    </source>
</evidence>
<keyword evidence="13" id="KW-1185">Reference proteome</keyword>
<organism evidence="12 13">
    <name type="scientific">Microbacterium barkeri</name>
    <dbReference type="NCBI Taxonomy" id="33917"/>
    <lineage>
        <taxon>Bacteria</taxon>
        <taxon>Bacillati</taxon>
        <taxon>Actinomycetota</taxon>
        <taxon>Actinomycetes</taxon>
        <taxon>Micrococcales</taxon>
        <taxon>Microbacteriaceae</taxon>
        <taxon>Microbacterium</taxon>
    </lineage>
</organism>
<dbReference type="CDD" id="cd00082">
    <property type="entry name" value="HisKA"/>
    <property type="match status" value="1"/>
</dbReference>
<evidence type="ECO:0000313" key="12">
    <source>
        <dbReference type="EMBL" id="GLJ61877.1"/>
    </source>
</evidence>
<evidence type="ECO:0000256" key="6">
    <source>
        <dbReference type="ARBA" id="ARBA00022777"/>
    </source>
</evidence>
<dbReference type="Gene3D" id="1.10.287.130">
    <property type="match status" value="1"/>
</dbReference>
<evidence type="ECO:0000256" key="10">
    <source>
        <dbReference type="SAM" id="Phobius"/>
    </source>
</evidence>
<keyword evidence="10" id="KW-1133">Transmembrane helix</keyword>
<dbReference type="Gene3D" id="3.30.565.10">
    <property type="entry name" value="Histidine kinase-like ATPase, C-terminal domain"/>
    <property type="match status" value="1"/>
</dbReference>
<feature type="transmembrane region" description="Helical" evidence="10">
    <location>
        <begin position="6"/>
        <end position="29"/>
    </location>
</feature>
<dbReference type="InterPro" id="IPR036097">
    <property type="entry name" value="HisK_dim/P_sf"/>
</dbReference>
<evidence type="ECO:0000256" key="1">
    <source>
        <dbReference type="ARBA" id="ARBA00000085"/>
    </source>
</evidence>
<dbReference type="PROSITE" id="PS50109">
    <property type="entry name" value="HIS_KIN"/>
    <property type="match status" value="1"/>
</dbReference>
<dbReference type="Pfam" id="PF02518">
    <property type="entry name" value="HATPase_c"/>
    <property type="match status" value="1"/>
</dbReference>
<feature type="domain" description="Histidine kinase" evidence="11">
    <location>
        <begin position="158"/>
        <end position="374"/>
    </location>
</feature>
<dbReference type="SMART" id="SM00387">
    <property type="entry name" value="HATPase_c"/>
    <property type="match status" value="1"/>
</dbReference>
<dbReference type="Proteomes" id="UP001142462">
    <property type="component" value="Unassembled WGS sequence"/>
</dbReference>
<dbReference type="InterPro" id="IPR003594">
    <property type="entry name" value="HATPase_dom"/>
</dbReference>
<keyword evidence="6 12" id="KW-0418">Kinase</keyword>
<dbReference type="RefSeq" id="WP_271173588.1">
    <property type="nucleotide sequence ID" value="NZ_BSEJ01000009.1"/>
</dbReference>
<evidence type="ECO:0000313" key="13">
    <source>
        <dbReference type="Proteomes" id="UP001142462"/>
    </source>
</evidence>
<comment type="catalytic activity">
    <reaction evidence="1">
        <text>ATP + protein L-histidine = ADP + protein N-phospho-L-histidine.</text>
        <dbReference type="EC" id="2.7.13.3"/>
    </reaction>
</comment>
<dbReference type="FunFam" id="3.30.565.10:FF:000006">
    <property type="entry name" value="Sensor histidine kinase WalK"/>
    <property type="match status" value="1"/>
</dbReference>
<dbReference type="GO" id="GO:0005886">
    <property type="term" value="C:plasma membrane"/>
    <property type="evidence" value="ECO:0007669"/>
    <property type="project" value="UniProtKB-SubCell"/>
</dbReference>
<dbReference type="InterPro" id="IPR036890">
    <property type="entry name" value="HATPase_C_sf"/>
</dbReference>
<feature type="region of interest" description="Disordered" evidence="9">
    <location>
        <begin position="377"/>
        <end position="396"/>
    </location>
</feature>
<gene>
    <name evidence="12" type="ORF">GCM10017576_20070</name>
</gene>
<dbReference type="CDD" id="cd00075">
    <property type="entry name" value="HATPase"/>
    <property type="match status" value="1"/>
</dbReference>
<proteinExistence type="predicted"/>
<dbReference type="InterPro" id="IPR005467">
    <property type="entry name" value="His_kinase_dom"/>
</dbReference>
<accession>A0A9W6H3F9</accession>
<comment type="subcellular location">
    <subcellularLocation>
        <location evidence="2">Cell membrane</location>
    </subcellularLocation>
</comment>
<dbReference type="Pfam" id="PF00512">
    <property type="entry name" value="HisKA"/>
    <property type="match status" value="1"/>
</dbReference>
<dbReference type="EC" id="2.7.13.3" evidence="3"/>
<keyword evidence="5" id="KW-0808">Transferase</keyword>
<dbReference type="SUPFAM" id="SSF55874">
    <property type="entry name" value="ATPase domain of HSP90 chaperone/DNA topoisomerase II/histidine kinase"/>
    <property type="match status" value="1"/>
</dbReference>
<reference evidence="12" key="1">
    <citation type="journal article" date="2014" name="Int. J. Syst. Evol. Microbiol.">
        <title>Complete genome sequence of Corynebacterium casei LMG S-19264T (=DSM 44701T), isolated from a smear-ripened cheese.</title>
        <authorList>
            <consortium name="US DOE Joint Genome Institute (JGI-PGF)"/>
            <person name="Walter F."/>
            <person name="Albersmeier A."/>
            <person name="Kalinowski J."/>
            <person name="Ruckert C."/>
        </authorList>
    </citation>
    <scope>NUCLEOTIDE SEQUENCE</scope>
    <source>
        <strain evidence="12">VKM Ac-1020</strain>
    </source>
</reference>